<keyword evidence="1" id="KW-0472">Membrane</keyword>
<accession>A0A128F8N3</accession>
<dbReference type="Proteomes" id="UP000071641">
    <property type="component" value="Unassembled WGS sequence"/>
</dbReference>
<keyword evidence="3" id="KW-1185">Reference proteome</keyword>
<proteinExistence type="predicted"/>
<sequence>MFNYIRRYILDESGVTAIEYAIIGVAVSVITLAMFAENSALPSALVSAITVIETNINAAGN</sequence>
<reference evidence="3" key="1">
    <citation type="submission" date="2016-02" db="EMBL/GenBank/DDBJ databases">
        <authorList>
            <person name="Rodrigo-Torres Lidia"/>
            <person name="Arahal R.David."/>
        </authorList>
    </citation>
    <scope>NUCLEOTIDE SEQUENCE [LARGE SCALE GENOMIC DNA]</scope>
    <source>
        <strain evidence="3">CECT 9029</strain>
    </source>
</reference>
<keyword evidence="1" id="KW-0812">Transmembrane</keyword>
<gene>
    <name evidence="2" type="ORF">GCE9029_03641</name>
</gene>
<organism evidence="2 3">
    <name type="scientific">Grimontia celer</name>
    <dbReference type="NCBI Taxonomy" id="1796497"/>
    <lineage>
        <taxon>Bacteria</taxon>
        <taxon>Pseudomonadati</taxon>
        <taxon>Pseudomonadota</taxon>
        <taxon>Gammaproteobacteria</taxon>
        <taxon>Vibrionales</taxon>
        <taxon>Vibrionaceae</taxon>
        <taxon>Grimontia</taxon>
    </lineage>
</organism>
<feature type="transmembrane region" description="Helical" evidence="1">
    <location>
        <begin position="20"/>
        <end position="36"/>
    </location>
</feature>
<dbReference type="STRING" id="1796497.GCE9029_03641"/>
<evidence type="ECO:0000256" key="1">
    <source>
        <dbReference type="SAM" id="Phobius"/>
    </source>
</evidence>
<dbReference type="AlphaFoldDB" id="A0A128F8N3"/>
<evidence type="ECO:0000313" key="2">
    <source>
        <dbReference type="EMBL" id="CZF83108.1"/>
    </source>
</evidence>
<name>A0A128F8N3_9GAMM</name>
<dbReference type="RefSeq" id="WP_062665360.1">
    <property type="nucleotide sequence ID" value="NZ_FIZX01000002.1"/>
</dbReference>
<dbReference type="OrthoDB" id="5690605at2"/>
<keyword evidence="1" id="KW-1133">Transmembrane helix</keyword>
<protein>
    <submittedName>
        <fullName evidence="2">Flp/Fap pilin component</fullName>
    </submittedName>
</protein>
<evidence type="ECO:0000313" key="3">
    <source>
        <dbReference type="Proteomes" id="UP000071641"/>
    </source>
</evidence>
<dbReference type="EMBL" id="FIZX01000002">
    <property type="protein sequence ID" value="CZF83108.1"/>
    <property type="molecule type" value="Genomic_DNA"/>
</dbReference>